<evidence type="ECO:0000313" key="1">
    <source>
        <dbReference type="EMBL" id="KRK73089.1"/>
    </source>
</evidence>
<dbReference type="Proteomes" id="UP000051162">
    <property type="component" value="Unassembled WGS sequence"/>
</dbReference>
<dbReference type="OrthoDB" id="2248271at2"/>
<protein>
    <submittedName>
        <fullName evidence="1">Uncharacterized protein</fullName>
    </submittedName>
</protein>
<organism evidence="1 2">
    <name type="scientific">Levilactobacillus namurensis DSM 19117</name>
    <dbReference type="NCBI Taxonomy" id="1423773"/>
    <lineage>
        <taxon>Bacteria</taxon>
        <taxon>Bacillati</taxon>
        <taxon>Bacillota</taxon>
        <taxon>Bacilli</taxon>
        <taxon>Lactobacillales</taxon>
        <taxon>Lactobacillaceae</taxon>
        <taxon>Levilactobacillus</taxon>
    </lineage>
</organism>
<reference evidence="1 2" key="1">
    <citation type="journal article" date="2015" name="Genome Announc.">
        <title>Expanding the biotechnology potential of lactobacilli through comparative genomics of 213 strains and associated genera.</title>
        <authorList>
            <person name="Sun Z."/>
            <person name="Harris H.M."/>
            <person name="McCann A."/>
            <person name="Guo C."/>
            <person name="Argimon S."/>
            <person name="Zhang W."/>
            <person name="Yang X."/>
            <person name="Jeffery I.B."/>
            <person name="Cooney J.C."/>
            <person name="Kagawa T.F."/>
            <person name="Liu W."/>
            <person name="Song Y."/>
            <person name="Salvetti E."/>
            <person name="Wrobel A."/>
            <person name="Rasinkangas P."/>
            <person name="Parkhill J."/>
            <person name="Rea M.C."/>
            <person name="O'Sullivan O."/>
            <person name="Ritari J."/>
            <person name="Douillard F.P."/>
            <person name="Paul Ross R."/>
            <person name="Yang R."/>
            <person name="Briner A.E."/>
            <person name="Felis G.E."/>
            <person name="de Vos W.M."/>
            <person name="Barrangou R."/>
            <person name="Klaenhammer T.R."/>
            <person name="Caufield P.W."/>
            <person name="Cui Y."/>
            <person name="Zhang H."/>
            <person name="O'Toole P.W."/>
        </authorList>
    </citation>
    <scope>NUCLEOTIDE SEQUENCE [LARGE SCALE GENOMIC DNA]</scope>
    <source>
        <strain evidence="1 2">DSM 19117</strain>
    </source>
</reference>
<accession>A0A0R1JXJ2</accession>
<dbReference type="RefSeq" id="WP_056944841.1">
    <property type="nucleotide sequence ID" value="NZ_AZDT01000063.1"/>
</dbReference>
<dbReference type="AlphaFoldDB" id="A0A0R1JXJ2"/>
<name>A0A0R1JXJ2_9LACO</name>
<sequence length="108" mass="12201">MFIQIPTDMDEVAMRQLQLKKMGDDRSEDAIIQQAVLDTFQAFLDQIEDGHYDTASWQGNDLIVTDILGHQTATIKPQGQSLIEDFRQSADQTQQYLQDQAIEAAGSR</sequence>
<dbReference type="PATRIC" id="fig|1423773.3.peg.857"/>
<gene>
    <name evidence="1" type="ORF">FD30_GL000833</name>
</gene>
<evidence type="ECO:0000313" key="2">
    <source>
        <dbReference type="Proteomes" id="UP000051162"/>
    </source>
</evidence>
<proteinExistence type="predicted"/>
<dbReference type="STRING" id="1423773.FD30_GL000833"/>
<keyword evidence="2" id="KW-1185">Reference proteome</keyword>
<dbReference type="EMBL" id="AZDT01000063">
    <property type="protein sequence ID" value="KRK73089.1"/>
    <property type="molecule type" value="Genomic_DNA"/>
</dbReference>
<comment type="caution">
    <text evidence="1">The sequence shown here is derived from an EMBL/GenBank/DDBJ whole genome shotgun (WGS) entry which is preliminary data.</text>
</comment>
<dbReference type="GeneID" id="84782967"/>